<evidence type="ECO:0000313" key="1">
    <source>
        <dbReference type="EMBL" id="KAA6439510.1"/>
    </source>
</evidence>
<sequence length="83" mass="9522">MVEIFKTNVESEDQATLLIEQINRIFTGYQASFDLEDCDRILRVSCTEGTVQSECLIRLLLDFGFYAEILADEVYKPESAIYS</sequence>
<evidence type="ECO:0000313" key="2">
    <source>
        <dbReference type="Proteomes" id="UP000323994"/>
    </source>
</evidence>
<protein>
    <submittedName>
        <fullName evidence="1">Uncharacterized protein</fullName>
    </submittedName>
</protein>
<accession>A0A5M8QWS1</accession>
<gene>
    <name evidence="1" type="ORF">FEM33_12615</name>
</gene>
<dbReference type="EMBL" id="VBSN01000038">
    <property type="protein sequence ID" value="KAA6439510.1"/>
    <property type="molecule type" value="Genomic_DNA"/>
</dbReference>
<proteinExistence type="predicted"/>
<organism evidence="1 2">
    <name type="scientific">Dyadobacter flavalbus</name>
    <dbReference type="NCBI Taxonomy" id="2579942"/>
    <lineage>
        <taxon>Bacteria</taxon>
        <taxon>Pseudomonadati</taxon>
        <taxon>Bacteroidota</taxon>
        <taxon>Cytophagia</taxon>
        <taxon>Cytophagales</taxon>
        <taxon>Spirosomataceae</taxon>
        <taxon>Dyadobacter</taxon>
    </lineage>
</organism>
<keyword evidence="2" id="KW-1185">Reference proteome</keyword>
<dbReference type="AlphaFoldDB" id="A0A5M8QWS1"/>
<reference evidence="1 2" key="1">
    <citation type="submission" date="2019-05" db="EMBL/GenBank/DDBJ databases">
        <authorList>
            <person name="Qu J.-H."/>
        </authorList>
    </citation>
    <scope>NUCLEOTIDE SEQUENCE [LARGE SCALE GENOMIC DNA]</scope>
    <source>
        <strain evidence="1 2">NS28</strain>
    </source>
</reference>
<dbReference type="OrthoDB" id="1036397at2"/>
<comment type="caution">
    <text evidence="1">The sequence shown here is derived from an EMBL/GenBank/DDBJ whole genome shotgun (WGS) entry which is preliminary data.</text>
</comment>
<name>A0A5M8QWS1_9BACT</name>
<dbReference type="Proteomes" id="UP000323994">
    <property type="component" value="Unassembled WGS sequence"/>
</dbReference>